<dbReference type="RefSeq" id="WP_220207198.1">
    <property type="nucleotide sequence ID" value="NZ_BNJK01000001.1"/>
</dbReference>
<protein>
    <submittedName>
        <fullName evidence="1">Uncharacterized protein</fullName>
    </submittedName>
</protein>
<dbReference type="AlphaFoldDB" id="A0A8J3IUS6"/>
<dbReference type="Proteomes" id="UP000597444">
    <property type="component" value="Unassembled WGS sequence"/>
</dbReference>
<comment type="caution">
    <text evidence="1">The sequence shown here is derived from an EMBL/GenBank/DDBJ whole genome shotgun (WGS) entry which is preliminary data.</text>
</comment>
<name>A0A8J3IUS6_9CHLR</name>
<organism evidence="1 2">
    <name type="scientific">Reticulibacter mediterranei</name>
    <dbReference type="NCBI Taxonomy" id="2778369"/>
    <lineage>
        <taxon>Bacteria</taxon>
        <taxon>Bacillati</taxon>
        <taxon>Chloroflexota</taxon>
        <taxon>Ktedonobacteria</taxon>
        <taxon>Ktedonobacterales</taxon>
        <taxon>Reticulibacteraceae</taxon>
        <taxon>Reticulibacter</taxon>
    </lineage>
</organism>
<reference evidence="1" key="1">
    <citation type="submission" date="2020-10" db="EMBL/GenBank/DDBJ databases">
        <title>Taxonomic study of unclassified bacteria belonging to the class Ktedonobacteria.</title>
        <authorList>
            <person name="Yabe S."/>
            <person name="Wang C.M."/>
            <person name="Zheng Y."/>
            <person name="Sakai Y."/>
            <person name="Cavaletti L."/>
            <person name="Monciardini P."/>
            <person name="Donadio S."/>
        </authorList>
    </citation>
    <scope>NUCLEOTIDE SEQUENCE</scope>
    <source>
        <strain evidence="1">ID150040</strain>
    </source>
</reference>
<gene>
    <name evidence="1" type="ORF">KSF_066340</name>
</gene>
<accession>A0A8J3IUS6</accession>
<evidence type="ECO:0000313" key="2">
    <source>
        <dbReference type="Proteomes" id="UP000597444"/>
    </source>
</evidence>
<dbReference type="EMBL" id="BNJK01000001">
    <property type="protein sequence ID" value="GHO96586.1"/>
    <property type="molecule type" value="Genomic_DNA"/>
</dbReference>
<proteinExistence type="predicted"/>
<keyword evidence="2" id="KW-1185">Reference proteome</keyword>
<sequence length="59" mass="6764">MSIVRHSPSLDGVLVINMLFQIYEDQLTIQDAQHIIGMRIKIADLGIILAEYLKDEPKR</sequence>
<evidence type="ECO:0000313" key="1">
    <source>
        <dbReference type="EMBL" id="GHO96586.1"/>
    </source>
</evidence>